<gene>
    <name evidence="1" type="ORF">BJ138DRAFT_1198643</name>
</gene>
<organism evidence="1 2">
    <name type="scientific">Hygrophoropsis aurantiaca</name>
    <dbReference type="NCBI Taxonomy" id="72124"/>
    <lineage>
        <taxon>Eukaryota</taxon>
        <taxon>Fungi</taxon>
        <taxon>Dikarya</taxon>
        <taxon>Basidiomycota</taxon>
        <taxon>Agaricomycotina</taxon>
        <taxon>Agaricomycetes</taxon>
        <taxon>Agaricomycetidae</taxon>
        <taxon>Boletales</taxon>
        <taxon>Coniophorineae</taxon>
        <taxon>Hygrophoropsidaceae</taxon>
        <taxon>Hygrophoropsis</taxon>
    </lineage>
</organism>
<reference evidence="1" key="1">
    <citation type="journal article" date="2021" name="New Phytol.">
        <title>Evolutionary innovations through gain and loss of genes in the ectomycorrhizal Boletales.</title>
        <authorList>
            <person name="Wu G."/>
            <person name="Miyauchi S."/>
            <person name="Morin E."/>
            <person name="Kuo A."/>
            <person name="Drula E."/>
            <person name="Varga T."/>
            <person name="Kohler A."/>
            <person name="Feng B."/>
            <person name="Cao Y."/>
            <person name="Lipzen A."/>
            <person name="Daum C."/>
            <person name="Hundley H."/>
            <person name="Pangilinan J."/>
            <person name="Johnson J."/>
            <person name="Barry K."/>
            <person name="LaButti K."/>
            <person name="Ng V."/>
            <person name="Ahrendt S."/>
            <person name="Min B."/>
            <person name="Choi I.G."/>
            <person name="Park H."/>
            <person name="Plett J.M."/>
            <person name="Magnuson J."/>
            <person name="Spatafora J.W."/>
            <person name="Nagy L.G."/>
            <person name="Henrissat B."/>
            <person name="Grigoriev I.V."/>
            <person name="Yang Z.L."/>
            <person name="Xu J."/>
            <person name="Martin F.M."/>
        </authorList>
    </citation>
    <scope>NUCLEOTIDE SEQUENCE</scope>
    <source>
        <strain evidence="1">ATCC 28755</strain>
    </source>
</reference>
<keyword evidence="2" id="KW-1185">Reference proteome</keyword>
<protein>
    <submittedName>
        <fullName evidence="1">Kinase-like domain-containing protein</fullName>
    </submittedName>
</protein>
<accession>A0ACB7ZRQ0</accession>
<sequence length="282" mass="31594">MSIAARIYSLLGDCERRRLFMEQKDRRAQSLLNLMQELLDDASLDLGEFRSPITTALVQLSRNSALCPERLIIKDMAIKTSLPVAYGRYGDIYQGEFGGRLVAVKMMRGCAYDTDEAARLVKAFTKEAVQWAQLSSPFLLPFYDVYAMTTPADRLCLISPWMKNGNLMQYVNKAPQADRVYLLSDIAWGLNCLHSFDPPVIHGDLKGPNSLITDDHRACVADFGLCILAQNSAIQITMTNSSNDRGTFYWMAPELINDEEECVCKNCAMDVYAFGCVCYEAG</sequence>
<evidence type="ECO:0000313" key="1">
    <source>
        <dbReference type="EMBL" id="KAH7903013.1"/>
    </source>
</evidence>
<proteinExistence type="predicted"/>
<name>A0ACB7ZRQ0_9AGAM</name>
<dbReference type="Proteomes" id="UP000790377">
    <property type="component" value="Unassembled WGS sequence"/>
</dbReference>
<dbReference type="EMBL" id="MU269305">
    <property type="protein sequence ID" value="KAH7903013.1"/>
    <property type="molecule type" value="Genomic_DNA"/>
</dbReference>
<comment type="caution">
    <text evidence="1">The sequence shown here is derived from an EMBL/GenBank/DDBJ whole genome shotgun (WGS) entry which is preliminary data.</text>
</comment>
<evidence type="ECO:0000313" key="2">
    <source>
        <dbReference type="Proteomes" id="UP000790377"/>
    </source>
</evidence>